<organism evidence="1 2">
    <name type="scientific">Candidatus Pseudobacter hemicellulosilyticus</name>
    <dbReference type="NCBI Taxonomy" id="3121375"/>
    <lineage>
        <taxon>Bacteria</taxon>
        <taxon>Pseudomonadati</taxon>
        <taxon>Bacteroidota</taxon>
        <taxon>Chitinophagia</taxon>
        <taxon>Chitinophagales</taxon>
        <taxon>Chitinophagaceae</taxon>
        <taxon>Pseudobacter</taxon>
    </lineage>
</organism>
<reference evidence="1" key="1">
    <citation type="submission" date="2023-03" db="EMBL/GenBank/DDBJ databases">
        <title>Andean soil-derived lignocellulolytic bacterial consortium as a source of novel taxa and putative plastic-active enzymes.</title>
        <authorList>
            <person name="Diaz-Garcia L."/>
            <person name="Chuvochina M."/>
            <person name="Feuerriegel G."/>
            <person name="Bunk B."/>
            <person name="Sproer C."/>
            <person name="Streit W.R."/>
            <person name="Rodriguez L.M."/>
            <person name="Overmann J."/>
            <person name="Jimenez D.J."/>
        </authorList>
    </citation>
    <scope>NUCLEOTIDE SEQUENCE</scope>
    <source>
        <strain evidence="1">MAG 7</strain>
    </source>
</reference>
<evidence type="ECO:0000313" key="1">
    <source>
        <dbReference type="EMBL" id="WEK34506.1"/>
    </source>
</evidence>
<accession>A0AAJ6BGU6</accession>
<sequence>MKAGIFLTSTELLDDSIFEKAVVFITEYNDKGAVGFMINKPFSRNFNELEEFRHSPALPMYEGGPVDQEHLYFIHRRPDLIQGGTPVANGIFWGGDFKETVRLINNNTLTEKDIRLFIGYCGWNTGELDAEVEEGSWKLSETGDLL</sequence>
<dbReference type="PANTHER" id="PTHR31984:SF17">
    <property type="entry name" value="TRANSCRIPTIONAL REGULATOR"/>
    <property type="match status" value="1"/>
</dbReference>
<dbReference type="InterPro" id="IPR003774">
    <property type="entry name" value="AlgH-like"/>
</dbReference>
<gene>
    <name evidence="1" type="ORF">P0Y53_18620</name>
</gene>
<proteinExistence type="predicted"/>
<name>A0AAJ6BGU6_9BACT</name>
<dbReference type="SUPFAM" id="SSF143456">
    <property type="entry name" value="VC0467-like"/>
    <property type="match status" value="1"/>
</dbReference>
<protein>
    <submittedName>
        <fullName evidence="1">YqgE/AlgH family protein</fullName>
    </submittedName>
</protein>
<dbReference type="PANTHER" id="PTHR31984">
    <property type="entry name" value="TRANSPORTER, PUTATIVE (DUF179)-RELATED"/>
    <property type="match status" value="1"/>
</dbReference>
<dbReference type="Gene3D" id="3.40.1740.10">
    <property type="entry name" value="VC0467-like"/>
    <property type="match status" value="1"/>
</dbReference>
<dbReference type="Pfam" id="PF02622">
    <property type="entry name" value="DUF179"/>
    <property type="match status" value="1"/>
</dbReference>
<dbReference type="AlphaFoldDB" id="A0AAJ6BGU6"/>
<dbReference type="EMBL" id="CP119311">
    <property type="protein sequence ID" value="WEK34506.1"/>
    <property type="molecule type" value="Genomic_DNA"/>
</dbReference>
<evidence type="ECO:0000313" key="2">
    <source>
        <dbReference type="Proteomes" id="UP001220610"/>
    </source>
</evidence>
<dbReference type="Proteomes" id="UP001220610">
    <property type="component" value="Chromosome"/>
</dbReference>